<proteinExistence type="predicted"/>
<comment type="caution">
    <text evidence="3">The sequence shown here is derived from an EMBL/GenBank/DDBJ whole genome shotgun (WGS) entry which is preliminary data.</text>
</comment>
<name>A0A8H7DBB7_9AGAR</name>
<keyword evidence="2" id="KW-0472">Membrane</keyword>
<dbReference type="Proteomes" id="UP000620124">
    <property type="component" value="Unassembled WGS sequence"/>
</dbReference>
<feature type="region of interest" description="Disordered" evidence="1">
    <location>
        <begin position="553"/>
        <end position="578"/>
    </location>
</feature>
<feature type="transmembrane region" description="Helical" evidence="2">
    <location>
        <begin position="749"/>
        <end position="771"/>
    </location>
</feature>
<keyword evidence="2" id="KW-0812">Transmembrane</keyword>
<evidence type="ECO:0000256" key="2">
    <source>
        <dbReference type="SAM" id="Phobius"/>
    </source>
</evidence>
<evidence type="ECO:0000313" key="4">
    <source>
        <dbReference type="Proteomes" id="UP000620124"/>
    </source>
</evidence>
<feature type="transmembrane region" description="Helical" evidence="2">
    <location>
        <begin position="599"/>
        <end position="617"/>
    </location>
</feature>
<reference evidence="3" key="1">
    <citation type="submission" date="2020-05" db="EMBL/GenBank/DDBJ databases">
        <title>Mycena genomes resolve the evolution of fungal bioluminescence.</title>
        <authorList>
            <person name="Tsai I.J."/>
        </authorList>
    </citation>
    <scope>NUCLEOTIDE SEQUENCE</scope>
    <source>
        <strain evidence="3">CCC161011</strain>
    </source>
</reference>
<keyword evidence="4" id="KW-1185">Reference proteome</keyword>
<organism evidence="3 4">
    <name type="scientific">Mycena venus</name>
    <dbReference type="NCBI Taxonomy" id="2733690"/>
    <lineage>
        <taxon>Eukaryota</taxon>
        <taxon>Fungi</taxon>
        <taxon>Dikarya</taxon>
        <taxon>Basidiomycota</taxon>
        <taxon>Agaricomycotina</taxon>
        <taxon>Agaricomycetes</taxon>
        <taxon>Agaricomycetidae</taxon>
        <taxon>Agaricales</taxon>
        <taxon>Marasmiineae</taxon>
        <taxon>Mycenaceae</taxon>
        <taxon>Mycena</taxon>
    </lineage>
</organism>
<evidence type="ECO:0000313" key="3">
    <source>
        <dbReference type="EMBL" id="KAF7365818.1"/>
    </source>
</evidence>
<feature type="transmembrane region" description="Helical" evidence="2">
    <location>
        <begin position="718"/>
        <end position="742"/>
    </location>
</feature>
<feature type="compositionally biased region" description="Pro residues" evidence="1">
    <location>
        <begin position="558"/>
        <end position="578"/>
    </location>
</feature>
<protein>
    <submittedName>
        <fullName evidence="3">Uncharacterized protein</fullName>
    </submittedName>
</protein>
<feature type="transmembrane region" description="Helical" evidence="2">
    <location>
        <begin position="688"/>
        <end position="706"/>
    </location>
</feature>
<evidence type="ECO:0000256" key="1">
    <source>
        <dbReference type="SAM" id="MobiDB-lite"/>
    </source>
</evidence>
<accession>A0A8H7DBB7</accession>
<sequence>MSSPQSTTVPRDVSISTFNTTFDVKVGNKTIKADAGLLEIGIYFPMGVRSLYVTKGAKTDIAPVVTIEPKQSGDSQDSFRFKKHVTLGLHSTLYTFDAFISALAEVGATLTGTFKDASGTEYQWRGKCISVGSVKVDTETSALPKPDGAEGNPEQLVSMTAVRSTGDGDKFHRGDDMAEYYANEMIVRMLQHAHSDQTKRELVPTHDTLSTFEEDLLKKHQTFLHKLAVHDLCEQIRRSNSISQGIKDRIVESKTATFLPAMLSPAPKAGAKADPKDPVLRYGWTCYYEGFRKACPEWTRYEAHPVYWYHILETRLTSQRHLTSWLTQSLQSPTIKDESETNSTDAILQSTGADILAWGMKLALLKEAAGKEGESLNPSSVLEILTGAALEAAQQQQVIDDEFIKKLNELVEAIKRDILTNATLDDVIKEKNRIIVMQLLSGVEYFSTVVPGGTRYPQFRQWLAARNPGLPEGALLRAGDLRNIELSGASFQAQQEHLVEKISSKDSIASVVQRLDESVGDIVAHSYRDETAKRLLLDADWDVEEKLCSHMFENPSEIEPPPAGGSPPPAGGAPAPEPGIAPLSRRRKVWNFLKNTAKGLLLTLRVVSFGVMIFVMAKGEGLSVHDYAIMGITAGSEAIRTIAWTVDKALLKWYNGYVAGRLQYWITGVKQAGQVISKRWRVINLPNILRLGAFIAGIIFSIKYWNEWHTTSNEDQRVYAQVMFGISVAETVFLGVELLAICMGWTTTAAIAGPLAFAVGIGGMIFMFVWWETHKPDPEADVKRFLEGEPQSWGLYK</sequence>
<dbReference type="AlphaFoldDB" id="A0A8H7DBB7"/>
<dbReference type="OrthoDB" id="3251431at2759"/>
<gene>
    <name evidence="3" type="ORF">MVEN_00455900</name>
</gene>
<keyword evidence="2" id="KW-1133">Transmembrane helix</keyword>
<dbReference type="EMBL" id="JACAZI010000003">
    <property type="protein sequence ID" value="KAF7365818.1"/>
    <property type="molecule type" value="Genomic_DNA"/>
</dbReference>